<dbReference type="Proteomes" id="UP000011682">
    <property type="component" value="Unassembled WGS sequence"/>
</dbReference>
<dbReference type="Gene3D" id="3.20.20.80">
    <property type="entry name" value="Glycosidases"/>
    <property type="match status" value="1"/>
</dbReference>
<accession>S9QKB3</accession>
<dbReference type="EMBL" id="ANAH02000064">
    <property type="protein sequence ID" value="EPX56928.1"/>
    <property type="molecule type" value="Genomic_DNA"/>
</dbReference>
<organism evidence="1 2">
    <name type="scientific">Cystobacter fuscus (strain ATCC 25194 / DSM 2262 / NBRC 100088 / M29)</name>
    <dbReference type="NCBI Taxonomy" id="1242864"/>
    <lineage>
        <taxon>Bacteria</taxon>
        <taxon>Pseudomonadati</taxon>
        <taxon>Myxococcota</taxon>
        <taxon>Myxococcia</taxon>
        <taxon>Myxococcales</taxon>
        <taxon>Cystobacterineae</taxon>
        <taxon>Archangiaceae</taxon>
        <taxon>Cystobacter</taxon>
    </lineage>
</organism>
<gene>
    <name evidence="1" type="ORF">D187_006681</name>
</gene>
<sequence length="54" mass="6412">MRRNWYPERYPSIRAVLYFHAYKSPNDWRVDTSASSLEAYREVVASSAYRGQLP</sequence>
<evidence type="ECO:0000313" key="1">
    <source>
        <dbReference type="EMBL" id="EPX56928.1"/>
    </source>
</evidence>
<name>S9QKB3_CYSF2</name>
<proteinExistence type="predicted"/>
<keyword evidence="2" id="KW-1185">Reference proteome</keyword>
<evidence type="ECO:0000313" key="2">
    <source>
        <dbReference type="Proteomes" id="UP000011682"/>
    </source>
</evidence>
<dbReference type="AlphaFoldDB" id="S9QKB3"/>
<dbReference type="RefSeq" id="WP_002627513.1">
    <property type="nucleotide sequence ID" value="NZ_ANAH02000064.1"/>
</dbReference>
<comment type="caution">
    <text evidence="1">The sequence shown here is derived from an EMBL/GenBank/DDBJ whole genome shotgun (WGS) entry which is preliminary data.</text>
</comment>
<reference evidence="1" key="1">
    <citation type="submission" date="2013-05" db="EMBL/GenBank/DDBJ databases">
        <title>Genome assembly of Cystobacter fuscus DSM 2262.</title>
        <authorList>
            <person name="Sharma G."/>
            <person name="Khatri I."/>
            <person name="Kaur C."/>
            <person name="Mayilraj S."/>
            <person name="Subramanian S."/>
        </authorList>
    </citation>
    <scope>NUCLEOTIDE SEQUENCE [LARGE SCALE GENOMIC DNA]</scope>
    <source>
        <strain evidence="1">DSM 2262</strain>
    </source>
</reference>
<protein>
    <submittedName>
        <fullName evidence="1">Uncharacterized protein</fullName>
    </submittedName>
</protein>